<dbReference type="EMBL" id="CABFNS010000870">
    <property type="protein sequence ID" value="VUC33772.1"/>
    <property type="molecule type" value="Genomic_DNA"/>
</dbReference>
<protein>
    <recommendedName>
        <fullName evidence="3">AB hydrolase-1 domain-containing protein</fullName>
    </recommendedName>
</protein>
<name>A0ABY6UQX5_BIOOC</name>
<evidence type="ECO:0008006" key="3">
    <source>
        <dbReference type="Google" id="ProtNLM"/>
    </source>
</evidence>
<dbReference type="PANTHER" id="PTHR45763:SF46">
    <property type="entry name" value="AB HYDROLASE-1 DOMAIN-CONTAINING PROTEIN"/>
    <property type="match status" value="1"/>
</dbReference>
<proteinExistence type="predicted"/>
<dbReference type="SUPFAM" id="SSF53474">
    <property type="entry name" value="alpha/beta-Hydrolases"/>
    <property type="match status" value="1"/>
</dbReference>
<evidence type="ECO:0000313" key="1">
    <source>
        <dbReference type="EMBL" id="VUC33772.1"/>
    </source>
</evidence>
<dbReference type="Proteomes" id="UP000766486">
    <property type="component" value="Unassembled WGS sequence"/>
</dbReference>
<dbReference type="Gene3D" id="3.40.50.1820">
    <property type="entry name" value="alpha/beta hydrolase"/>
    <property type="match status" value="1"/>
</dbReference>
<accession>A0ABY6UQX5</accession>
<dbReference type="InterPro" id="IPR029058">
    <property type="entry name" value="AB_hydrolase_fold"/>
</dbReference>
<organism evidence="1 2">
    <name type="scientific">Bionectria ochroleuca</name>
    <name type="common">Gliocladium roseum</name>
    <dbReference type="NCBI Taxonomy" id="29856"/>
    <lineage>
        <taxon>Eukaryota</taxon>
        <taxon>Fungi</taxon>
        <taxon>Dikarya</taxon>
        <taxon>Ascomycota</taxon>
        <taxon>Pezizomycotina</taxon>
        <taxon>Sordariomycetes</taxon>
        <taxon>Hypocreomycetidae</taxon>
        <taxon>Hypocreales</taxon>
        <taxon>Bionectriaceae</taxon>
        <taxon>Clonostachys</taxon>
    </lineage>
</organism>
<sequence length="306" mass="34133">MGIPVASEEILTLPDERAICYAIYGDQNAPSTVFYHHGLPGCHLEARLYHDAAKRHNIRLVSMDRPGLGRSTFQPNRRLLDWPPDLLALADHLRVDRFVVLRVSGGGPYALVCLHLPPKDRCIGGGVVAGMYPAYLGTDGMALLNRILLRLVPTSPWLVEKAIDYMLGTAARDTKHPENLERMIQQSFRKRNGPDQTCMQNDEKLLVNMLECLRSALSSGSTGAAWEVKIVSSDWGFNLEDINIEEGTMVAWHGGLDTTVPVLMARRARELIKGVEWRFSEQDGHVSIYATRIEEVMVEMKAICTG</sequence>
<gene>
    <name evidence="1" type="ORF">CLO192961_LOCUS360507</name>
</gene>
<reference evidence="1 2" key="1">
    <citation type="submission" date="2019-06" db="EMBL/GenBank/DDBJ databases">
        <authorList>
            <person name="Broberg M."/>
        </authorList>
    </citation>
    <scope>NUCLEOTIDE SEQUENCE [LARGE SCALE GENOMIC DNA]</scope>
</reference>
<evidence type="ECO:0000313" key="2">
    <source>
        <dbReference type="Proteomes" id="UP000766486"/>
    </source>
</evidence>
<keyword evidence="2" id="KW-1185">Reference proteome</keyword>
<dbReference type="PANTHER" id="PTHR45763">
    <property type="entry name" value="HYDROLASE, ALPHA/BETA FOLD FAMILY PROTEIN, EXPRESSED-RELATED"/>
    <property type="match status" value="1"/>
</dbReference>
<comment type="caution">
    <text evidence="1">The sequence shown here is derived from an EMBL/GenBank/DDBJ whole genome shotgun (WGS) entry which is preliminary data.</text>
</comment>